<dbReference type="InterPro" id="IPR044925">
    <property type="entry name" value="His-Me_finger_sf"/>
</dbReference>
<feature type="region of interest" description="Disordered" evidence="1">
    <location>
        <begin position="1"/>
        <end position="22"/>
    </location>
</feature>
<name>A0A6A6A9V3_9PLEO</name>
<dbReference type="SUPFAM" id="SSF54060">
    <property type="entry name" value="His-Me finger endonucleases"/>
    <property type="match status" value="1"/>
</dbReference>
<feature type="compositionally biased region" description="Polar residues" evidence="1">
    <location>
        <begin position="40"/>
        <end position="64"/>
    </location>
</feature>
<accession>A0A6A6A9V3</accession>
<dbReference type="EMBL" id="ML977507">
    <property type="protein sequence ID" value="KAF2128722.1"/>
    <property type="molecule type" value="Genomic_DNA"/>
</dbReference>
<feature type="region of interest" description="Disordered" evidence="1">
    <location>
        <begin position="131"/>
        <end position="162"/>
    </location>
</feature>
<dbReference type="InterPro" id="IPR044930">
    <property type="entry name" value="Homing_endonuclease_His-Me"/>
</dbReference>
<feature type="region of interest" description="Disordered" evidence="1">
    <location>
        <begin position="34"/>
        <end position="67"/>
    </location>
</feature>
<dbReference type="GeneID" id="54413352"/>
<dbReference type="RefSeq" id="XP_033523111.1">
    <property type="nucleotide sequence ID" value="XM_033672920.1"/>
</dbReference>
<sequence length="408" mass="45568">MARIRRSAGGHPSMNRRLSKWSHNSLQKCAGALNRDPSKTAVSTPESSHFTGTGDTELQSSRNPQLPVEESTGMIFNRMRSGEVVNTFTQRELFTKRESDHTNVLDLDHLAAKYSDELLPWDNRESAPALERRLIKESPPKKRKQGKEGQKQQEKMAAAEQERQDLLNDLQSKWLDELEKLRVARLDGGSTARSDSARPVLKRDQALKQIEKWSKSYLTTDNGCWLMKSKSPTLRDKDWRPKTKVQRVSHYHAHIALASTNCHGKYHELVSISSPVLYQLWQSIYPAASSRPAFTLSKSTRLEVSHLCHKKRCVNPNHLKIETNTVNRAREDCRGTVFGPDGSVYHLCTHAVLPGSSGFNCVIPAINLSAGDSPGVFQAKLLADPAAGPSVALCRMGEGELATEQVEL</sequence>
<keyword evidence="4" id="KW-1185">Reference proteome</keyword>
<evidence type="ECO:0000313" key="4">
    <source>
        <dbReference type="Proteomes" id="UP000799771"/>
    </source>
</evidence>
<dbReference type="GO" id="GO:0004519">
    <property type="term" value="F:endonuclease activity"/>
    <property type="evidence" value="ECO:0007669"/>
    <property type="project" value="InterPro"/>
</dbReference>
<evidence type="ECO:0000259" key="2">
    <source>
        <dbReference type="Pfam" id="PF05551"/>
    </source>
</evidence>
<dbReference type="InterPro" id="IPR008704">
    <property type="entry name" value="Endonuclease_Zinc-binding_loop"/>
</dbReference>
<evidence type="ECO:0000313" key="3">
    <source>
        <dbReference type="EMBL" id="KAF2128722.1"/>
    </source>
</evidence>
<dbReference type="Gene3D" id="3.90.75.10">
    <property type="entry name" value="Homing Intron 3 (I-ppo) Encoded Endonuclease, Chain A"/>
    <property type="match status" value="1"/>
</dbReference>
<evidence type="ECO:0000256" key="1">
    <source>
        <dbReference type="SAM" id="MobiDB-lite"/>
    </source>
</evidence>
<feature type="domain" description="Zinc-binding loop region of homing endonuclease" evidence="2">
    <location>
        <begin position="296"/>
        <end position="358"/>
    </location>
</feature>
<reference evidence="3" key="1">
    <citation type="journal article" date="2020" name="Stud. Mycol.">
        <title>101 Dothideomycetes genomes: a test case for predicting lifestyles and emergence of pathogens.</title>
        <authorList>
            <person name="Haridas S."/>
            <person name="Albert R."/>
            <person name="Binder M."/>
            <person name="Bloem J."/>
            <person name="Labutti K."/>
            <person name="Salamov A."/>
            <person name="Andreopoulos B."/>
            <person name="Baker S."/>
            <person name="Barry K."/>
            <person name="Bills G."/>
            <person name="Bluhm B."/>
            <person name="Cannon C."/>
            <person name="Castanera R."/>
            <person name="Culley D."/>
            <person name="Daum C."/>
            <person name="Ezra D."/>
            <person name="Gonzalez J."/>
            <person name="Henrissat B."/>
            <person name="Kuo A."/>
            <person name="Liang C."/>
            <person name="Lipzen A."/>
            <person name="Lutzoni F."/>
            <person name="Magnuson J."/>
            <person name="Mondo S."/>
            <person name="Nolan M."/>
            <person name="Ohm R."/>
            <person name="Pangilinan J."/>
            <person name="Park H.-J."/>
            <person name="Ramirez L."/>
            <person name="Alfaro M."/>
            <person name="Sun H."/>
            <person name="Tritt A."/>
            <person name="Yoshinaga Y."/>
            <person name="Zwiers L.-H."/>
            <person name="Turgeon B."/>
            <person name="Goodwin S."/>
            <person name="Spatafora J."/>
            <person name="Crous P."/>
            <person name="Grigoriev I."/>
        </authorList>
    </citation>
    <scope>NUCLEOTIDE SEQUENCE</scope>
    <source>
        <strain evidence="3">CBS 119687</strain>
    </source>
</reference>
<dbReference type="Pfam" id="PF05551">
    <property type="entry name" value="zf-His_Me_endon"/>
    <property type="match status" value="1"/>
</dbReference>
<gene>
    <name evidence="3" type="ORF">P153DRAFT_431615</name>
</gene>
<protein>
    <recommendedName>
        <fullName evidence="2">Zinc-binding loop region of homing endonuclease domain-containing protein</fullName>
    </recommendedName>
</protein>
<organism evidence="3 4">
    <name type="scientific">Dothidotthia symphoricarpi CBS 119687</name>
    <dbReference type="NCBI Taxonomy" id="1392245"/>
    <lineage>
        <taxon>Eukaryota</taxon>
        <taxon>Fungi</taxon>
        <taxon>Dikarya</taxon>
        <taxon>Ascomycota</taxon>
        <taxon>Pezizomycotina</taxon>
        <taxon>Dothideomycetes</taxon>
        <taxon>Pleosporomycetidae</taxon>
        <taxon>Pleosporales</taxon>
        <taxon>Dothidotthiaceae</taxon>
        <taxon>Dothidotthia</taxon>
    </lineage>
</organism>
<dbReference type="AlphaFoldDB" id="A0A6A6A9V3"/>
<proteinExistence type="predicted"/>
<dbReference type="Proteomes" id="UP000799771">
    <property type="component" value="Unassembled WGS sequence"/>
</dbReference>
<dbReference type="OrthoDB" id="5103295at2759"/>
<feature type="compositionally biased region" description="Basic and acidic residues" evidence="1">
    <location>
        <begin position="131"/>
        <end position="154"/>
    </location>
</feature>